<keyword evidence="8" id="KW-1185">Reference proteome</keyword>
<organism evidence="7 8">
    <name type="scientific">Cognatiyoonia sediminum</name>
    <dbReference type="NCBI Taxonomy" id="1508389"/>
    <lineage>
        <taxon>Bacteria</taxon>
        <taxon>Pseudomonadati</taxon>
        <taxon>Pseudomonadota</taxon>
        <taxon>Alphaproteobacteria</taxon>
        <taxon>Rhodobacterales</taxon>
        <taxon>Paracoccaceae</taxon>
        <taxon>Cognatiyoonia</taxon>
    </lineage>
</organism>
<keyword evidence="3" id="KW-0998">Cell outer membrane</keyword>
<evidence type="ECO:0000256" key="4">
    <source>
        <dbReference type="PROSITE-ProRule" id="PRU00473"/>
    </source>
</evidence>
<evidence type="ECO:0000256" key="3">
    <source>
        <dbReference type="ARBA" id="ARBA00023237"/>
    </source>
</evidence>
<keyword evidence="2 4" id="KW-0472">Membrane</keyword>
<dbReference type="Pfam" id="PF00691">
    <property type="entry name" value="OmpA"/>
    <property type="match status" value="1"/>
</dbReference>
<accession>A0A1M5RYI5</accession>
<dbReference type="InterPro" id="IPR036737">
    <property type="entry name" value="OmpA-like_sf"/>
</dbReference>
<dbReference type="RefSeq" id="WP_072902047.1">
    <property type="nucleotide sequence ID" value="NZ_FQXB01000005.1"/>
</dbReference>
<dbReference type="Pfam" id="PF13488">
    <property type="entry name" value="Gly-zipper_Omp"/>
    <property type="match status" value="1"/>
</dbReference>
<dbReference type="Proteomes" id="UP000184074">
    <property type="component" value="Unassembled WGS sequence"/>
</dbReference>
<dbReference type="GO" id="GO:0009279">
    <property type="term" value="C:cell outer membrane"/>
    <property type="evidence" value="ECO:0007669"/>
    <property type="project" value="UniProtKB-SubCell"/>
</dbReference>
<keyword evidence="5" id="KW-0732">Signal</keyword>
<dbReference type="InterPro" id="IPR006664">
    <property type="entry name" value="OMP_bac"/>
</dbReference>
<evidence type="ECO:0000256" key="2">
    <source>
        <dbReference type="ARBA" id="ARBA00023136"/>
    </source>
</evidence>
<gene>
    <name evidence="7" type="ORF">SAMN05444003_2767</name>
</gene>
<dbReference type="AlphaFoldDB" id="A0A1M5RYI5"/>
<dbReference type="PROSITE" id="PS01068">
    <property type="entry name" value="OMPA_1"/>
    <property type="match status" value="1"/>
</dbReference>
<evidence type="ECO:0000256" key="1">
    <source>
        <dbReference type="ARBA" id="ARBA00004442"/>
    </source>
</evidence>
<dbReference type="InterPro" id="IPR006690">
    <property type="entry name" value="OMPA-like_CS"/>
</dbReference>
<name>A0A1M5RYI5_9RHOB</name>
<dbReference type="PRINTS" id="PR01021">
    <property type="entry name" value="OMPADOMAIN"/>
</dbReference>
<feature type="signal peptide" evidence="5">
    <location>
        <begin position="1"/>
        <end position="19"/>
    </location>
</feature>
<comment type="subcellular location">
    <subcellularLocation>
        <location evidence="1">Cell outer membrane</location>
    </subcellularLocation>
</comment>
<dbReference type="InterPro" id="IPR050330">
    <property type="entry name" value="Bact_OuterMem_StrucFunc"/>
</dbReference>
<dbReference type="SUPFAM" id="SSF103088">
    <property type="entry name" value="OmpA-like"/>
    <property type="match status" value="1"/>
</dbReference>
<proteinExistence type="predicted"/>
<dbReference type="STRING" id="1508389.SAMN05444003_2767"/>
<dbReference type="Gene3D" id="3.30.1330.60">
    <property type="entry name" value="OmpA-like domain"/>
    <property type="match status" value="1"/>
</dbReference>
<reference evidence="7 8" key="1">
    <citation type="submission" date="2016-11" db="EMBL/GenBank/DDBJ databases">
        <authorList>
            <person name="Jaros S."/>
            <person name="Januszkiewicz K."/>
            <person name="Wedrychowicz H."/>
        </authorList>
    </citation>
    <scope>NUCLEOTIDE SEQUENCE [LARGE SCALE GENOMIC DNA]</scope>
    <source>
        <strain evidence="7 8">DSM 28715</strain>
    </source>
</reference>
<sequence>MALTKFPLLLAAGSLAFVAACDGSSPNNNQNAQQGALIGAGVGALTGILTGDSVQDRRRGAVFGAALGAAGGAAIGNQLDQQEEELRASLGNNVGIVNNGQNLTVTLAEDILFATESTAVSAASQTELQTLAGSINRFPDTSVSVIGHTDNTGSAEFNLDLSQRRAQAVSSVLIGSGVSPTRIASIGRGEDAPVATNLTEEGRQANRRVEVVIIPNG</sequence>
<dbReference type="InterPro" id="IPR006665">
    <property type="entry name" value="OmpA-like"/>
</dbReference>
<feature type="domain" description="OmpA-like" evidence="6">
    <location>
        <begin position="100"/>
        <end position="217"/>
    </location>
</feature>
<evidence type="ECO:0000313" key="8">
    <source>
        <dbReference type="Proteomes" id="UP000184074"/>
    </source>
</evidence>
<evidence type="ECO:0000259" key="6">
    <source>
        <dbReference type="PROSITE" id="PS51123"/>
    </source>
</evidence>
<dbReference type="OrthoDB" id="9782229at2"/>
<dbReference type="CDD" id="cd07185">
    <property type="entry name" value="OmpA_C-like"/>
    <property type="match status" value="1"/>
</dbReference>
<feature type="chain" id="PRO_5012251751" evidence="5">
    <location>
        <begin position="20"/>
        <end position="217"/>
    </location>
</feature>
<evidence type="ECO:0000313" key="7">
    <source>
        <dbReference type="EMBL" id="SHH31412.1"/>
    </source>
</evidence>
<dbReference type="PROSITE" id="PS51257">
    <property type="entry name" value="PROKAR_LIPOPROTEIN"/>
    <property type="match status" value="1"/>
</dbReference>
<dbReference type="PROSITE" id="PS51123">
    <property type="entry name" value="OMPA_2"/>
    <property type="match status" value="1"/>
</dbReference>
<evidence type="ECO:0000256" key="5">
    <source>
        <dbReference type="SAM" id="SignalP"/>
    </source>
</evidence>
<dbReference type="InterPro" id="IPR039567">
    <property type="entry name" value="Gly-zipper"/>
</dbReference>
<dbReference type="PANTHER" id="PTHR30329">
    <property type="entry name" value="STATOR ELEMENT OF FLAGELLAR MOTOR COMPLEX"/>
    <property type="match status" value="1"/>
</dbReference>
<protein>
    <submittedName>
        <fullName evidence="7">Outer membrane protein OmpA</fullName>
    </submittedName>
</protein>
<dbReference type="EMBL" id="FQXB01000005">
    <property type="protein sequence ID" value="SHH31412.1"/>
    <property type="molecule type" value="Genomic_DNA"/>
</dbReference>
<dbReference type="PANTHER" id="PTHR30329:SF21">
    <property type="entry name" value="LIPOPROTEIN YIAD-RELATED"/>
    <property type="match status" value="1"/>
</dbReference>